<keyword evidence="1" id="KW-0001">2Fe-2S</keyword>
<sequence>MATVFGRRLATALVKNNKLNDAISVSIKIRCDIHIFRKSSKFCRNDSSTRCFSVAATQPLMKSAEVASETVTISFEYSDGEVVDVDAELGQDLLSVCQEHDIELEGACGGELACATCHVVLDQDTYDDMPEKSEDEEDMLDMAMDLTDT</sequence>
<dbReference type="GO" id="GO:0046872">
    <property type="term" value="F:metal ion binding"/>
    <property type="evidence" value="ECO:0007669"/>
    <property type="project" value="UniProtKB-KW"/>
</dbReference>
<evidence type="ECO:0000256" key="3">
    <source>
        <dbReference type="ARBA" id="ARBA00023004"/>
    </source>
</evidence>
<dbReference type="GO" id="GO:0009055">
    <property type="term" value="F:electron transfer activity"/>
    <property type="evidence" value="ECO:0007669"/>
    <property type="project" value="TreeGrafter"/>
</dbReference>
<gene>
    <name evidence="6" type="ORF">PINE0816_LOCUS9043</name>
</gene>
<keyword evidence="4" id="KW-0411">Iron-sulfur</keyword>
<dbReference type="GO" id="GO:0005739">
    <property type="term" value="C:mitochondrion"/>
    <property type="evidence" value="ECO:0007669"/>
    <property type="project" value="TreeGrafter"/>
</dbReference>
<accession>A0A7S0C4U3</accession>
<dbReference type="EMBL" id="HBEL01019092">
    <property type="protein sequence ID" value="CAD8412914.1"/>
    <property type="molecule type" value="Transcribed_RNA"/>
</dbReference>
<dbReference type="InterPro" id="IPR001055">
    <property type="entry name" value="Adrenodoxin-like"/>
</dbReference>
<organism evidence="6">
    <name type="scientific">Proboscia inermis</name>
    <dbReference type="NCBI Taxonomy" id="420281"/>
    <lineage>
        <taxon>Eukaryota</taxon>
        <taxon>Sar</taxon>
        <taxon>Stramenopiles</taxon>
        <taxon>Ochrophyta</taxon>
        <taxon>Bacillariophyta</taxon>
        <taxon>Coscinodiscophyceae</taxon>
        <taxon>Rhizosoleniophycidae</taxon>
        <taxon>Rhizosoleniales</taxon>
        <taxon>Rhizosoleniaceae</taxon>
        <taxon>Proboscia</taxon>
    </lineage>
</organism>
<dbReference type="InterPro" id="IPR001041">
    <property type="entry name" value="2Fe-2S_ferredoxin-type"/>
</dbReference>
<dbReference type="Gene3D" id="3.10.20.30">
    <property type="match status" value="1"/>
</dbReference>
<evidence type="ECO:0000256" key="4">
    <source>
        <dbReference type="ARBA" id="ARBA00023014"/>
    </source>
</evidence>
<keyword evidence="3" id="KW-0408">Iron</keyword>
<dbReference type="GO" id="GO:0051537">
    <property type="term" value="F:2 iron, 2 sulfur cluster binding"/>
    <property type="evidence" value="ECO:0007669"/>
    <property type="project" value="UniProtKB-KW"/>
</dbReference>
<proteinExistence type="predicted"/>
<evidence type="ECO:0000259" key="5">
    <source>
        <dbReference type="Pfam" id="PF00111"/>
    </source>
</evidence>
<dbReference type="SUPFAM" id="SSF54292">
    <property type="entry name" value="2Fe-2S ferredoxin-like"/>
    <property type="match status" value="1"/>
</dbReference>
<dbReference type="CDD" id="cd00207">
    <property type="entry name" value="fer2"/>
    <property type="match status" value="1"/>
</dbReference>
<evidence type="ECO:0000256" key="2">
    <source>
        <dbReference type="ARBA" id="ARBA00022723"/>
    </source>
</evidence>
<dbReference type="GO" id="GO:0140647">
    <property type="term" value="P:P450-containing electron transport chain"/>
    <property type="evidence" value="ECO:0007669"/>
    <property type="project" value="InterPro"/>
</dbReference>
<evidence type="ECO:0000313" key="6">
    <source>
        <dbReference type="EMBL" id="CAD8412914.1"/>
    </source>
</evidence>
<name>A0A7S0C4U3_9STRA</name>
<protein>
    <recommendedName>
        <fullName evidence="5">2Fe-2S ferredoxin-type domain-containing protein</fullName>
    </recommendedName>
</protein>
<dbReference type="InterPro" id="IPR036010">
    <property type="entry name" value="2Fe-2S_ferredoxin-like_sf"/>
</dbReference>
<dbReference type="PANTHER" id="PTHR23426:SF67">
    <property type="entry name" value="2FE-2S FERREDOXIN-TYPE DOMAIN-CONTAINING PROTEIN"/>
    <property type="match status" value="1"/>
</dbReference>
<dbReference type="InterPro" id="IPR012675">
    <property type="entry name" value="Beta-grasp_dom_sf"/>
</dbReference>
<feature type="domain" description="2Fe-2S ferredoxin-type" evidence="5">
    <location>
        <begin position="79"/>
        <end position="141"/>
    </location>
</feature>
<dbReference type="PRINTS" id="PR00355">
    <property type="entry name" value="ADRENODOXIN"/>
</dbReference>
<evidence type="ECO:0000256" key="1">
    <source>
        <dbReference type="ARBA" id="ARBA00022714"/>
    </source>
</evidence>
<dbReference type="PANTHER" id="PTHR23426">
    <property type="entry name" value="FERREDOXIN/ADRENODOXIN"/>
    <property type="match status" value="1"/>
</dbReference>
<dbReference type="Pfam" id="PF00111">
    <property type="entry name" value="Fer2"/>
    <property type="match status" value="1"/>
</dbReference>
<dbReference type="AlphaFoldDB" id="A0A7S0C4U3"/>
<reference evidence="6" key="1">
    <citation type="submission" date="2021-01" db="EMBL/GenBank/DDBJ databases">
        <authorList>
            <person name="Corre E."/>
            <person name="Pelletier E."/>
            <person name="Niang G."/>
            <person name="Scheremetjew M."/>
            <person name="Finn R."/>
            <person name="Kale V."/>
            <person name="Holt S."/>
            <person name="Cochrane G."/>
            <person name="Meng A."/>
            <person name="Brown T."/>
            <person name="Cohen L."/>
        </authorList>
    </citation>
    <scope>NUCLEOTIDE SEQUENCE</scope>
    <source>
        <strain evidence="6">CCAP1064/1</strain>
    </source>
</reference>
<keyword evidence="2" id="KW-0479">Metal-binding</keyword>